<dbReference type="Pfam" id="PF02181">
    <property type="entry name" value="FH2"/>
    <property type="match status" value="1"/>
</dbReference>
<reference evidence="5" key="1">
    <citation type="submission" date="2020-12" db="EMBL/GenBank/DDBJ databases">
        <title>Metabolic potential, ecology and presence of endohyphal bacteria is reflected in genomic diversity of Mucoromycotina.</title>
        <authorList>
            <person name="Muszewska A."/>
            <person name="Okrasinska A."/>
            <person name="Steczkiewicz K."/>
            <person name="Drgas O."/>
            <person name="Orlowska M."/>
            <person name="Perlinska-Lenart U."/>
            <person name="Aleksandrzak-Piekarczyk T."/>
            <person name="Szatraj K."/>
            <person name="Zielenkiewicz U."/>
            <person name="Pilsyk S."/>
            <person name="Malc E."/>
            <person name="Mieczkowski P."/>
            <person name="Kruszewska J.S."/>
            <person name="Biernat P."/>
            <person name="Pawlowska J."/>
        </authorList>
    </citation>
    <scope>NUCLEOTIDE SEQUENCE</scope>
    <source>
        <strain evidence="5">CBS 226.32</strain>
    </source>
</reference>
<evidence type="ECO:0000256" key="1">
    <source>
        <dbReference type="SAM" id="Coils"/>
    </source>
</evidence>
<sequence length="560" mass="64318">MAPPPPPPPPGSGPPPPPPPPGGPGGPPPPPPPPGGKGANLPPVPMGPLRKELRHYPQVKLKNLQWQKLDARSVDNTIWKLEDVDENELEDNLDKHGVFEKIETLFPAKVNNFFEKRLKAKIDEKKDAVKFLSREKSRNINLAVLPKVKPYPNFAEVRLDIMKVNDELCTETFLGNLIAYIPSKDDDLKLLEKYQKETPEVCEELDIPEQFTIEMYRMYRYETRIQFMLFRVQFWEKFEQLEKNMTVVLNVSDALKNSKSLKNLLCLILVLGNFMNASSLQGGAFGMRISSINKLVDTKASNVSSLTLLHVVAGVTRRQFPQLLQFLEDLKEIEQASRIMASLNDMIQQYTEMRKGLKDLDLELGTKWQPEDVELDEEQDQFRHVMSKYQEKASLRFQDLQTLYINMDASWKDVMTWYGENPKVMRPDDFFGTFSRFVLTWKDATAAEEKMALKQERDEKRKRDEEERKERLRLKKEKAEAALKEKRGSVQGISTDSDGKGESDRCMMDNLLDKLRTGEVEVRTSKRRSRKQKQRSNVEDDISTSDLSAAALLKSLEAED</sequence>
<organism evidence="5 6">
    <name type="scientific">Mucor plumbeus</name>
    <dbReference type="NCBI Taxonomy" id="97098"/>
    <lineage>
        <taxon>Eukaryota</taxon>
        <taxon>Fungi</taxon>
        <taxon>Fungi incertae sedis</taxon>
        <taxon>Mucoromycota</taxon>
        <taxon>Mucoromycotina</taxon>
        <taxon>Mucoromycetes</taxon>
        <taxon>Mucorales</taxon>
        <taxon>Mucorineae</taxon>
        <taxon>Mucoraceae</taxon>
        <taxon>Mucor</taxon>
    </lineage>
</organism>
<evidence type="ECO:0000256" key="2">
    <source>
        <dbReference type="SAM" id="MobiDB-lite"/>
    </source>
</evidence>
<dbReference type="InterPro" id="IPR015425">
    <property type="entry name" value="FH2_Formin"/>
</dbReference>
<evidence type="ECO:0000259" key="3">
    <source>
        <dbReference type="PROSITE" id="PS51231"/>
    </source>
</evidence>
<feature type="compositionally biased region" description="Basic and acidic residues" evidence="2">
    <location>
        <begin position="477"/>
        <end position="488"/>
    </location>
</feature>
<dbReference type="PANTHER" id="PTHR45725">
    <property type="entry name" value="FORMIN HOMOLOGY 2 FAMILY MEMBER"/>
    <property type="match status" value="1"/>
</dbReference>
<dbReference type="SMART" id="SM00498">
    <property type="entry name" value="FH2"/>
    <property type="match status" value="1"/>
</dbReference>
<dbReference type="InterPro" id="IPR051425">
    <property type="entry name" value="Formin_Homology"/>
</dbReference>
<feature type="region of interest" description="Disordered" evidence="2">
    <location>
        <begin position="1"/>
        <end position="49"/>
    </location>
</feature>
<keyword evidence="1" id="KW-0175">Coiled coil</keyword>
<name>A0A8H7R8Z0_9FUNG</name>
<dbReference type="Gene3D" id="6.10.30.50">
    <property type="match status" value="1"/>
</dbReference>
<dbReference type="GO" id="GO:0005884">
    <property type="term" value="C:actin filament"/>
    <property type="evidence" value="ECO:0007669"/>
    <property type="project" value="InterPro"/>
</dbReference>
<dbReference type="InterPro" id="IPR014767">
    <property type="entry name" value="DAD_dom"/>
</dbReference>
<dbReference type="OrthoDB" id="1104827at2759"/>
<feature type="compositionally biased region" description="Basic and acidic residues" evidence="2">
    <location>
        <begin position="497"/>
        <end position="524"/>
    </location>
</feature>
<dbReference type="PROSITE" id="PS51444">
    <property type="entry name" value="FH2"/>
    <property type="match status" value="1"/>
</dbReference>
<dbReference type="Gene3D" id="1.20.58.630">
    <property type="match status" value="1"/>
</dbReference>
<dbReference type="PANTHER" id="PTHR45725:SF1">
    <property type="entry name" value="DISHEVELLED ASSOCIATED ACTIVATOR OF MORPHOGENESIS, ISOFORM D"/>
    <property type="match status" value="1"/>
</dbReference>
<feature type="compositionally biased region" description="Basic residues" evidence="2">
    <location>
        <begin position="525"/>
        <end position="534"/>
    </location>
</feature>
<feature type="compositionally biased region" description="Pro residues" evidence="2">
    <location>
        <begin position="1"/>
        <end position="35"/>
    </location>
</feature>
<comment type="caution">
    <text evidence="5">The sequence shown here is derived from an EMBL/GenBank/DDBJ whole genome shotgun (WGS) entry which is preliminary data.</text>
</comment>
<dbReference type="InterPro" id="IPR001265">
    <property type="entry name" value="Formin_Cappuccino_subfam"/>
</dbReference>
<feature type="domain" description="DAD" evidence="3">
    <location>
        <begin position="501"/>
        <end position="534"/>
    </location>
</feature>
<protein>
    <submittedName>
        <fullName evidence="5">Uncharacterized protein</fullName>
    </submittedName>
</protein>
<dbReference type="SUPFAM" id="SSF101447">
    <property type="entry name" value="Formin homology 2 domain (FH2 domain)"/>
    <property type="match status" value="1"/>
</dbReference>
<feature type="domain" description="FH2" evidence="4">
    <location>
        <begin position="51"/>
        <end position="467"/>
    </location>
</feature>
<keyword evidence="6" id="KW-1185">Reference proteome</keyword>
<dbReference type="InterPro" id="IPR042201">
    <property type="entry name" value="FH2_Formin_sf"/>
</dbReference>
<proteinExistence type="predicted"/>
<dbReference type="EMBL" id="JAEPRC010000178">
    <property type="protein sequence ID" value="KAG2205291.1"/>
    <property type="molecule type" value="Genomic_DNA"/>
</dbReference>
<evidence type="ECO:0000313" key="5">
    <source>
        <dbReference type="EMBL" id="KAG2205291.1"/>
    </source>
</evidence>
<feature type="coiled-coil region" evidence="1">
    <location>
        <begin position="333"/>
        <end position="360"/>
    </location>
</feature>
<feature type="region of interest" description="Disordered" evidence="2">
    <location>
        <begin position="476"/>
        <end position="547"/>
    </location>
</feature>
<dbReference type="GO" id="GO:0045010">
    <property type="term" value="P:actin nucleation"/>
    <property type="evidence" value="ECO:0007669"/>
    <property type="project" value="InterPro"/>
</dbReference>
<dbReference type="PRINTS" id="PR00828">
    <property type="entry name" value="FORMIN"/>
</dbReference>
<dbReference type="Proteomes" id="UP000650833">
    <property type="component" value="Unassembled WGS sequence"/>
</dbReference>
<gene>
    <name evidence="5" type="ORF">INT46_009783</name>
</gene>
<evidence type="ECO:0000259" key="4">
    <source>
        <dbReference type="PROSITE" id="PS51444"/>
    </source>
</evidence>
<dbReference type="GO" id="GO:0008017">
    <property type="term" value="F:microtubule binding"/>
    <property type="evidence" value="ECO:0007669"/>
    <property type="project" value="InterPro"/>
</dbReference>
<accession>A0A8H7R8Z0</accession>
<dbReference type="Gene3D" id="1.20.58.2220">
    <property type="entry name" value="Formin, FH2 domain"/>
    <property type="match status" value="1"/>
</dbReference>
<dbReference type="PROSITE" id="PS51231">
    <property type="entry name" value="DAD"/>
    <property type="match status" value="1"/>
</dbReference>
<evidence type="ECO:0000313" key="6">
    <source>
        <dbReference type="Proteomes" id="UP000650833"/>
    </source>
</evidence>
<dbReference type="AlphaFoldDB" id="A0A8H7R8Z0"/>